<dbReference type="Gene3D" id="3.30.420.10">
    <property type="entry name" value="Ribonuclease H-like superfamily/Ribonuclease H"/>
    <property type="match status" value="1"/>
</dbReference>
<accession>A0ABS7APG6</accession>
<dbReference type="EMBL" id="JAHXPT010000008">
    <property type="protein sequence ID" value="MBW6410538.1"/>
    <property type="molecule type" value="Genomic_DNA"/>
</dbReference>
<dbReference type="Pfam" id="PF00929">
    <property type="entry name" value="RNase_T"/>
    <property type="match status" value="1"/>
</dbReference>
<keyword evidence="1" id="KW-0540">Nuclease</keyword>
<dbReference type="CDD" id="cd06133">
    <property type="entry name" value="ERI-1_3'hExo_like"/>
    <property type="match status" value="1"/>
</dbReference>
<dbReference type="InterPro" id="IPR013520">
    <property type="entry name" value="Ribonucl_H"/>
</dbReference>
<dbReference type="InterPro" id="IPR047201">
    <property type="entry name" value="ERI-1_3'hExo-like"/>
</dbReference>
<dbReference type="SUPFAM" id="SSF53098">
    <property type="entry name" value="Ribonuclease H-like"/>
    <property type="match status" value="1"/>
</dbReference>
<evidence type="ECO:0000256" key="3">
    <source>
        <dbReference type="ARBA" id="ARBA00022839"/>
    </source>
</evidence>
<name>A0ABS7APG6_9CLOT</name>
<reference evidence="5 6" key="1">
    <citation type="submission" date="2021-07" db="EMBL/GenBank/DDBJ databases">
        <title>Clostridium weizhouense sp. nov., an anaerobic bacterium isolated from activated sludge of Petroleum wastewater.</title>
        <authorList>
            <person name="Li Q."/>
        </authorList>
    </citation>
    <scope>NUCLEOTIDE SEQUENCE [LARGE SCALE GENOMIC DNA]</scope>
    <source>
        <strain evidence="5 6">YB-6</strain>
    </source>
</reference>
<evidence type="ECO:0000256" key="1">
    <source>
        <dbReference type="ARBA" id="ARBA00022722"/>
    </source>
</evidence>
<evidence type="ECO:0000259" key="4">
    <source>
        <dbReference type="SMART" id="SM00479"/>
    </source>
</evidence>
<protein>
    <submittedName>
        <fullName evidence="5">Exonuclease domain-containing protein</fullName>
    </submittedName>
</protein>
<keyword evidence="3 5" id="KW-0269">Exonuclease</keyword>
<dbReference type="InterPro" id="IPR012337">
    <property type="entry name" value="RNaseH-like_sf"/>
</dbReference>
<evidence type="ECO:0000256" key="2">
    <source>
        <dbReference type="ARBA" id="ARBA00022801"/>
    </source>
</evidence>
<keyword evidence="6" id="KW-1185">Reference proteome</keyword>
<sequence length="247" mass="29235">MNYIIYDLEFNQRDPSIPKDDTNNIKDLPFEIIQIGAIKLDQNFNIISKFNTLINPTVYTTIHPYVEKLTKINSKMLSSCENFPKIYKDFLKFVGDTETVFCVWGKVDIKELLRNIKYYKLSTSLISKYYIDVQECASKYFNVEKGCKIGLKNAVELLNIVNKDEFHDAYYDAYYTSEVFKKIYNENIKPRIYTTNLSRKISNRKKTIDNIALIKEFEKIYNRKMTKEEQDIIKLAYLMGRTNQFVK</sequence>
<dbReference type="PANTHER" id="PTHR23044">
    <property type="entry name" value="3'-5' EXONUCLEASE ERI1-RELATED"/>
    <property type="match status" value="1"/>
</dbReference>
<evidence type="ECO:0000313" key="5">
    <source>
        <dbReference type="EMBL" id="MBW6410538.1"/>
    </source>
</evidence>
<dbReference type="InterPro" id="IPR051274">
    <property type="entry name" value="3-5_Exoribonuclease"/>
</dbReference>
<keyword evidence="2" id="KW-0378">Hydrolase</keyword>
<gene>
    <name evidence="5" type="ORF">KYD98_10570</name>
</gene>
<dbReference type="PANTHER" id="PTHR23044:SF61">
    <property type="entry name" value="3'-5' EXORIBONUCLEASE 1-RELATED"/>
    <property type="match status" value="1"/>
</dbReference>
<proteinExistence type="predicted"/>
<dbReference type="InterPro" id="IPR036397">
    <property type="entry name" value="RNaseH_sf"/>
</dbReference>
<dbReference type="GO" id="GO:0004527">
    <property type="term" value="F:exonuclease activity"/>
    <property type="evidence" value="ECO:0007669"/>
    <property type="project" value="UniProtKB-KW"/>
</dbReference>
<organism evidence="5 6">
    <name type="scientific">Clostridium weizhouense</name>
    <dbReference type="NCBI Taxonomy" id="2859781"/>
    <lineage>
        <taxon>Bacteria</taxon>
        <taxon>Bacillati</taxon>
        <taxon>Bacillota</taxon>
        <taxon>Clostridia</taxon>
        <taxon>Eubacteriales</taxon>
        <taxon>Clostridiaceae</taxon>
        <taxon>Clostridium</taxon>
    </lineage>
</organism>
<dbReference type="SMART" id="SM00479">
    <property type="entry name" value="EXOIII"/>
    <property type="match status" value="1"/>
</dbReference>
<feature type="domain" description="Exonuclease" evidence="4">
    <location>
        <begin position="2"/>
        <end position="189"/>
    </location>
</feature>
<evidence type="ECO:0000313" key="6">
    <source>
        <dbReference type="Proteomes" id="UP001519921"/>
    </source>
</evidence>
<comment type="caution">
    <text evidence="5">The sequence shown here is derived from an EMBL/GenBank/DDBJ whole genome shotgun (WGS) entry which is preliminary data.</text>
</comment>
<dbReference type="RefSeq" id="WP_219779959.1">
    <property type="nucleotide sequence ID" value="NZ_JAHXPT010000008.1"/>
</dbReference>
<dbReference type="Proteomes" id="UP001519921">
    <property type="component" value="Unassembled WGS sequence"/>
</dbReference>